<comment type="similarity">
    <text evidence="2 6">Belongs to the nematode receptor-like protein srg family.</text>
</comment>
<evidence type="ECO:0000256" key="4">
    <source>
        <dbReference type="ARBA" id="ARBA00022989"/>
    </source>
</evidence>
<dbReference type="CDD" id="cd00637">
    <property type="entry name" value="7tm_classA_rhodopsin-like"/>
    <property type="match status" value="1"/>
</dbReference>
<feature type="transmembrane region" description="Helical" evidence="6">
    <location>
        <begin position="87"/>
        <end position="109"/>
    </location>
</feature>
<name>A0A0N5C2V1_STREA</name>
<dbReference type="PROSITE" id="PS50262">
    <property type="entry name" value="G_PROTEIN_RECEP_F1_2"/>
    <property type="match status" value="1"/>
</dbReference>
<evidence type="ECO:0000256" key="3">
    <source>
        <dbReference type="ARBA" id="ARBA00022692"/>
    </source>
</evidence>
<evidence type="ECO:0000256" key="2">
    <source>
        <dbReference type="ARBA" id="ARBA00005692"/>
    </source>
</evidence>
<evidence type="ECO:0000313" key="9">
    <source>
        <dbReference type="WBParaSite" id="SPAL_0001230800.1"/>
    </source>
</evidence>
<reference evidence="9" key="1">
    <citation type="submission" date="2017-02" db="UniProtKB">
        <authorList>
            <consortium name="WormBaseParasite"/>
        </authorList>
    </citation>
    <scope>IDENTIFICATION</scope>
</reference>
<dbReference type="Pfam" id="PF02118">
    <property type="entry name" value="Srg"/>
    <property type="match status" value="1"/>
</dbReference>
<dbReference type="WBParaSite" id="SPAL_0001230800.1">
    <property type="protein sequence ID" value="SPAL_0001230800.1"/>
    <property type="gene ID" value="SPAL_0001230800"/>
</dbReference>
<feature type="transmembrane region" description="Helical" evidence="6">
    <location>
        <begin position="217"/>
        <end position="238"/>
    </location>
</feature>
<keyword evidence="8" id="KW-1185">Reference proteome</keyword>
<keyword evidence="3 6" id="KW-0812">Transmembrane</keyword>
<accession>A0A0N5C2V1</accession>
<evidence type="ECO:0000259" key="7">
    <source>
        <dbReference type="PROSITE" id="PS50262"/>
    </source>
</evidence>
<dbReference type="InterPro" id="IPR017452">
    <property type="entry name" value="GPCR_Rhodpsn_7TM"/>
</dbReference>
<feature type="transmembrane region" description="Helical" evidence="6">
    <location>
        <begin position="174"/>
        <end position="197"/>
    </location>
</feature>
<dbReference type="GO" id="GO:0004888">
    <property type="term" value="F:transmembrane signaling receptor activity"/>
    <property type="evidence" value="ECO:0007669"/>
    <property type="project" value="InterPro"/>
</dbReference>
<feature type="transmembrane region" description="Helical" evidence="6">
    <location>
        <begin position="13"/>
        <end position="33"/>
    </location>
</feature>
<evidence type="ECO:0000313" key="8">
    <source>
        <dbReference type="Proteomes" id="UP000046392"/>
    </source>
</evidence>
<dbReference type="Proteomes" id="UP000046392">
    <property type="component" value="Unplaced"/>
</dbReference>
<keyword evidence="4 6" id="KW-1133">Transmembrane helix</keyword>
<comment type="subcellular location">
    <subcellularLocation>
        <location evidence="1">Membrane</location>
        <topology evidence="1">Multi-pass membrane protein</topology>
    </subcellularLocation>
</comment>
<protein>
    <recommendedName>
        <fullName evidence="6">Serpentine receptor class gamma</fullName>
    </recommendedName>
</protein>
<dbReference type="GO" id="GO:0007606">
    <property type="term" value="P:sensory perception of chemical stimulus"/>
    <property type="evidence" value="ECO:0007669"/>
    <property type="project" value="UniProtKB-UniRule"/>
</dbReference>
<dbReference type="AlphaFoldDB" id="A0A0N5C2V1"/>
<evidence type="ECO:0000256" key="5">
    <source>
        <dbReference type="ARBA" id="ARBA00023136"/>
    </source>
</evidence>
<organism evidence="8 9">
    <name type="scientific">Strongyloides papillosus</name>
    <name type="common">Intestinal threadworm</name>
    <dbReference type="NCBI Taxonomy" id="174720"/>
    <lineage>
        <taxon>Eukaryota</taxon>
        <taxon>Metazoa</taxon>
        <taxon>Ecdysozoa</taxon>
        <taxon>Nematoda</taxon>
        <taxon>Chromadorea</taxon>
        <taxon>Rhabditida</taxon>
        <taxon>Tylenchina</taxon>
        <taxon>Panagrolaimomorpha</taxon>
        <taxon>Strongyloidoidea</taxon>
        <taxon>Strongyloididae</taxon>
        <taxon>Strongyloides</taxon>
    </lineage>
</organism>
<evidence type="ECO:0000256" key="1">
    <source>
        <dbReference type="ARBA" id="ARBA00004141"/>
    </source>
</evidence>
<proteinExistence type="inferred from homology"/>
<feature type="transmembrane region" description="Helical" evidence="6">
    <location>
        <begin position="254"/>
        <end position="275"/>
    </location>
</feature>
<feature type="transmembrane region" description="Helical" evidence="6">
    <location>
        <begin position="45"/>
        <end position="67"/>
    </location>
</feature>
<feature type="domain" description="G-protein coupled receptors family 1 profile" evidence="7">
    <location>
        <begin position="25"/>
        <end position="180"/>
    </location>
</feature>
<evidence type="ECO:0000256" key="6">
    <source>
        <dbReference type="RuleBase" id="RU280813"/>
    </source>
</evidence>
<dbReference type="InterPro" id="IPR000609">
    <property type="entry name" value="7TM_GPCR_serpentine_rcpt_Srg"/>
</dbReference>
<keyword evidence="5 6" id="KW-0472">Membrane</keyword>
<feature type="transmembrane region" description="Helical" evidence="6">
    <location>
        <begin position="130"/>
        <end position="151"/>
    </location>
</feature>
<sequence>MVSIASVVDIIQLIYKIPSTLLMILSVFVIIKEIKKKNVHFNKQFYIIIVCKLTNEIIFIITLFIFVKLPKWGFVINFWEKNNWTATTLYVLATQQITFMYLITLFLTINRYIAVKYPLLYKLYFSKPKIVIILLSSILFSTIIGLGTILFNPRYIKSNLYGYLAPSLTSKNEIYYQIFCQVFLSGIIYIATCTFNVMAILTLKKHNMICNKHNRELYYVIYSIFTFITLSIAEAYYICKSITLKYEIKSFDHIIYFLYIVAFDLTSVGDFYFLIYSW</sequence>
<dbReference type="GO" id="GO:0016020">
    <property type="term" value="C:membrane"/>
    <property type="evidence" value="ECO:0007669"/>
    <property type="project" value="UniProtKB-SubCell"/>
</dbReference>
<dbReference type="Gene3D" id="1.20.1070.10">
    <property type="entry name" value="Rhodopsin 7-helix transmembrane proteins"/>
    <property type="match status" value="1"/>
</dbReference>